<feature type="repeat" description="WD" evidence="4">
    <location>
        <begin position="1895"/>
        <end position="1934"/>
    </location>
</feature>
<feature type="repeat" description="WD" evidence="4">
    <location>
        <begin position="1815"/>
        <end position="1854"/>
    </location>
</feature>
<dbReference type="Pfam" id="PF00400">
    <property type="entry name" value="WD40"/>
    <property type="match status" value="6"/>
</dbReference>
<dbReference type="PANTHER" id="PTHR45188:SF2">
    <property type="entry name" value="DNAJ HOMOLOG SUBFAMILY C MEMBER 7"/>
    <property type="match status" value="1"/>
</dbReference>
<feature type="compositionally biased region" description="Low complexity" evidence="6">
    <location>
        <begin position="617"/>
        <end position="628"/>
    </location>
</feature>
<dbReference type="InterPro" id="IPR019734">
    <property type="entry name" value="TPR_rpt"/>
</dbReference>
<proteinExistence type="predicted"/>
<dbReference type="OrthoDB" id="190105at2759"/>
<keyword evidence="1 4" id="KW-0853">WD repeat</keyword>
<dbReference type="EMBL" id="JACYCD010000053">
    <property type="protein sequence ID" value="KAF8705149.1"/>
    <property type="molecule type" value="Genomic_DNA"/>
</dbReference>
<keyword evidence="2" id="KW-0677">Repeat</keyword>
<feature type="compositionally biased region" description="Polar residues" evidence="6">
    <location>
        <begin position="1682"/>
        <end position="1700"/>
    </location>
</feature>
<dbReference type="Pfam" id="PF13432">
    <property type="entry name" value="TPR_16"/>
    <property type="match status" value="1"/>
</dbReference>
<dbReference type="SUPFAM" id="SSF54631">
    <property type="entry name" value="CBS-domain pair"/>
    <property type="match status" value="1"/>
</dbReference>
<feature type="repeat" description="WD" evidence="4">
    <location>
        <begin position="1855"/>
        <end position="1894"/>
    </location>
</feature>
<feature type="repeat" description="TPR" evidence="5">
    <location>
        <begin position="842"/>
        <end position="875"/>
    </location>
</feature>
<dbReference type="InterPro" id="IPR036322">
    <property type="entry name" value="WD40_repeat_dom_sf"/>
</dbReference>
<dbReference type="SMART" id="SM00028">
    <property type="entry name" value="TPR"/>
    <property type="match status" value="6"/>
</dbReference>
<feature type="repeat" description="WD" evidence="4">
    <location>
        <begin position="1775"/>
        <end position="1814"/>
    </location>
</feature>
<dbReference type="PROSITE" id="PS50082">
    <property type="entry name" value="WD_REPEATS_2"/>
    <property type="match status" value="6"/>
</dbReference>
<evidence type="ECO:0000256" key="2">
    <source>
        <dbReference type="ARBA" id="ARBA00022737"/>
    </source>
</evidence>
<evidence type="ECO:0000256" key="6">
    <source>
        <dbReference type="SAM" id="MobiDB-lite"/>
    </source>
</evidence>
<dbReference type="SMART" id="SM00271">
    <property type="entry name" value="DnaJ"/>
    <property type="match status" value="1"/>
</dbReference>
<dbReference type="InterPro" id="IPR046342">
    <property type="entry name" value="CBS_dom_sf"/>
</dbReference>
<evidence type="ECO:0000256" key="5">
    <source>
        <dbReference type="PROSITE-ProRule" id="PRU00339"/>
    </source>
</evidence>
<dbReference type="InterPro" id="IPR001680">
    <property type="entry name" value="WD40_rpt"/>
</dbReference>
<dbReference type="PROSITE" id="PS00678">
    <property type="entry name" value="WD_REPEATS_1"/>
    <property type="match status" value="3"/>
</dbReference>
<dbReference type="InterPro" id="IPR001810">
    <property type="entry name" value="F-box_dom"/>
</dbReference>
<evidence type="ECO:0000256" key="1">
    <source>
        <dbReference type="ARBA" id="ARBA00022574"/>
    </source>
</evidence>
<comment type="caution">
    <text evidence="9">The sequence shown here is derived from an EMBL/GenBank/DDBJ whole genome shotgun (WGS) entry which is preliminary data.</text>
</comment>
<dbReference type="Gene3D" id="2.130.10.10">
    <property type="entry name" value="YVTN repeat-like/Quinoprotein amine dehydrogenase"/>
    <property type="match status" value="1"/>
</dbReference>
<dbReference type="InterPro" id="IPR036047">
    <property type="entry name" value="F-box-like_dom_sf"/>
</dbReference>
<name>A0A8H7LTN0_9AGAM</name>
<keyword evidence="3 5" id="KW-0802">TPR repeat</keyword>
<feature type="domain" description="J" evidence="7">
    <location>
        <begin position="1027"/>
        <end position="1088"/>
    </location>
</feature>
<dbReference type="Proteomes" id="UP000602905">
    <property type="component" value="Unassembled WGS sequence"/>
</dbReference>
<feature type="non-terminal residue" evidence="9">
    <location>
        <position position="1"/>
    </location>
</feature>
<dbReference type="CDD" id="cd06257">
    <property type="entry name" value="DnaJ"/>
    <property type="match status" value="1"/>
</dbReference>
<dbReference type="SUPFAM" id="SSF50978">
    <property type="entry name" value="WD40 repeat-like"/>
    <property type="match status" value="2"/>
</dbReference>
<feature type="domain" description="F-box" evidence="8">
    <location>
        <begin position="1459"/>
        <end position="1506"/>
    </location>
</feature>
<dbReference type="InterPro" id="IPR011990">
    <property type="entry name" value="TPR-like_helical_dom_sf"/>
</dbReference>
<dbReference type="PRINTS" id="PR00625">
    <property type="entry name" value="JDOMAIN"/>
</dbReference>
<evidence type="ECO:0000313" key="10">
    <source>
        <dbReference type="Proteomes" id="UP000602905"/>
    </source>
</evidence>
<gene>
    <name evidence="9" type="ORF">RHS03_05657</name>
</gene>
<organism evidence="9 10">
    <name type="scientific">Rhizoctonia solani</name>
    <dbReference type="NCBI Taxonomy" id="456999"/>
    <lineage>
        <taxon>Eukaryota</taxon>
        <taxon>Fungi</taxon>
        <taxon>Dikarya</taxon>
        <taxon>Basidiomycota</taxon>
        <taxon>Agaricomycotina</taxon>
        <taxon>Agaricomycetes</taxon>
        <taxon>Cantharellales</taxon>
        <taxon>Ceratobasidiaceae</taxon>
        <taxon>Rhizoctonia</taxon>
    </lineage>
</organism>
<dbReference type="SMART" id="SM00320">
    <property type="entry name" value="WD40"/>
    <property type="match status" value="7"/>
</dbReference>
<feature type="repeat" description="WD" evidence="4">
    <location>
        <begin position="1733"/>
        <end position="1774"/>
    </location>
</feature>
<dbReference type="InterPro" id="IPR020472">
    <property type="entry name" value="WD40_PAC1"/>
</dbReference>
<accession>A0A8H7LTN0</accession>
<dbReference type="PROSITE" id="PS50294">
    <property type="entry name" value="WD_REPEATS_REGION"/>
    <property type="match status" value="4"/>
</dbReference>
<dbReference type="CDD" id="cd00200">
    <property type="entry name" value="WD40"/>
    <property type="match status" value="1"/>
</dbReference>
<dbReference type="SUPFAM" id="SSF48452">
    <property type="entry name" value="TPR-like"/>
    <property type="match status" value="2"/>
</dbReference>
<dbReference type="PROSITE" id="PS50005">
    <property type="entry name" value="TPR"/>
    <property type="match status" value="1"/>
</dbReference>
<dbReference type="InterPro" id="IPR015943">
    <property type="entry name" value="WD40/YVTN_repeat-like_dom_sf"/>
</dbReference>
<dbReference type="Gene3D" id="1.25.40.10">
    <property type="entry name" value="Tetratricopeptide repeat domain"/>
    <property type="match status" value="1"/>
</dbReference>
<evidence type="ECO:0000259" key="8">
    <source>
        <dbReference type="PROSITE" id="PS50181"/>
    </source>
</evidence>
<evidence type="ECO:0000256" key="4">
    <source>
        <dbReference type="PROSITE-ProRule" id="PRU00221"/>
    </source>
</evidence>
<dbReference type="PRINTS" id="PR00320">
    <property type="entry name" value="GPROTEINBRPT"/>
</dbReference>
<reference evidence="9" key="1">
    <citation type="submission" date="2020-09" db="EMBL/GenBank/DDBJ databases">
        <title>Comparative genome analyses of four rice-infecting Rhizoctonia solani isolates reveal extensive enrichment of homogalacturonan modification genes.</title>
        <authorList>
            <person name="Lee D.-Y."/>
            <person name="Jeon J."/>
            <person name="Kim K.-T."/>
            <person name="Cheong K."/>
            <person name="Song H."/>
            <person name="Choi G."/>
            <person name="Ko J."/>
            <person name="Opiyo S.O."/>
            <person name="Zuo S."/>
            <person name="Madhav S."/>
            <person name="Lee Y.-H."/>
            <person name="Wang G.-L."/>
        </authorList>
    </citation>
    <scope>NUCLEOTIDE SEQUENCE</scope>
    <source>
        <strain evidence="9">AG1-IA WGL</strain>
    </source>
</reference>
<feature type="compositionally biased region" description="Basic residues" evidence="6">
    <location>
        <begin position="604"/>
        <end position="616"/>
    </location>
</feature>
<dbReference type="InterPro" id="IPR019775">
    <property type="entry name" value="WD40_repeat_CS"/>
</dbReference>
<dbReference type="Gene3D" id="3.10.580.10">
    <property type="entry name" value="CBS-domain"/>
    <property type="match status" value="1"/>
</dbReference>
<feature type="repeat" description="WD" evidence="4">
    <location>
        <begin position="1703"/>
        <end position="1732"/>
    </location>
</feature>
<dbReference type="SUPFAM" id="SSF81383">
    <property type="entry name" value="F-box domain"/>
    <property type="match status" value="1"/>
</dbReference>
<evidence type="ECO:0000259" key="7">
    <source>
        <dbReference type="PROSITE" id="PS50076"/>
    </source>
</evidence>
<evidence type="ECO:0000313" key="9">
    <source>
        <dbReference type="EMBL" id="KAF8705149.1"/>
    </source>
</evidence>
<dbReference type="PROSITE" id="PS50181">
    <property type="entry name" value="FBOX"/>
    <property type="match status" value="1"/>
</dbReference>
<dbReference type="Gene3D" id="1.10.287.110">
    <property type="entry name" value="DnaJ domain"/>
    <property type="match status" value="1"/>
</dbReference>
<sequence length="1976" mass="218602">MSASNLPPTSYATIKRWEEAGASLMAAFNHYVDTCAEIGTDPLSRFVRPEDLGPRVDSILKNVHAAISDQLPKTTTTLLRTRNILESPVLRFPREILLEIFMSFVFDYKQGPQVHISMKDSVHHLYARLYTLCGVCSAWRDIVMTRGVLWSVLPLGSRQDTWNPESFYRSLQRAGASRLHLAAHDDGTEHWKDAFMQLMSEHGPRFRTVNLVSNDLKRVRGFVRTLLNHVATGPLSELSIKTRSKLEYHPLYELDDDREGERDLDGYIFPGNPRQHSTVIRVLESLTAFRISGVRVNWNNVSFSSRLVELQIWNITLGYDNTIVTFLQSLSSAPELRDLHIIRVHTFRDQSAPIKTDALAPIVFPTLKTLFLQGLYFNTFKLISALIAPGQYRVTLQFDYRFARIRKPGREIHPCIYDREYMGDDDRVEAFDAAELSAALGQVQADTLRLEGGFHLRKALLRRVLRGLPGLKTLVLYDWVFDANDHYRSPDDFWRDSQRSSLPDDKIPALENLILVSCEVYLQSISSFLHMVSSHPLRRINFFNTYVGDRNDERYNHLYIADSQRSGKIVKMIEWLRDKIPEIYLFFLSISPPLTPYPKPMAGNKKKKSGAARKKQAAAASATTTGATEEPIVIPDDEMESSSDTDTGPDQLDLAAQAEIIKERGNDQFRKGQYESAIESYSKAITGMNPNEPSYLTNRAASYMALKKFSQALSDCQTAASLQSANPVPKTLLRLARCHLALGDVPACLAALRDLPDSTPGVQDVRKRAEGLELHLKRFKDAKDKNEWGAARLALEQAVEAVEGDVPVQWRCWRVECEVARGSWTGAQNAVSDALRLAPNSSEVLTLRGLILFLTNQIPKAIQHAQQALRLDPDCTPARQLLRRAKEVERVKEEGNTFFKAGRLGEAVERYGEALEVIGQAQSEGGGGHLRAILLSNRATAQFKLKQLEPALEDTNASLALNPDSYKALRTRARIHLELEHYEDAVRDFKAAQESAEGDGAAGGEVRSIAEEVRKAEVLLKRSKTKDYYKILNVARDCSDPEIKKAYRRESLIHHPDKGGDEEKFKILTEAYTVLSDPQRRRRYDMGVDEDGESAGGGMGGMGDPMMGMQMNLAEMLAQMQGGGRGGFGGGFGGFGGGGGFPGGGGGGCASLFFVANLDFLFRDLVKSGNMATTAAPLASLNSLGSNTRSSSAGPSKYRGAVVEDLQLPPAFALSRSEHVVKAIELAYDRDFSYIPVLDSRRKPVGYINVADLKTKWEAGSANPSDLISNYMTKFARGTGVEYTVITPETPLEELEAFLETTDFAIGGSLFVIYNVRSLNGEEGYSVLTTTTGSDDFSSPLCVDPDLTYAQMAAEHFVGEWAVVPPAPPSPPVSPGIHTPSSPNTVLVPVFSPPTPAPSPRPDSHKQHQAPISFNRDVLPYFYLLSPSQRREFVTQLIQACDVDQLVHANALIQPRLKRDFLRELPLEVSLYVLSLIGDAKTLARAAQVSRFWNALVADEWTWKVLCDQAGYGSPKSGPGMAPVPRYDELVRGMRRLSITTTTPGSGPSSDMPCYPFPASSIPRQLTHQYHYKLAYLTARNWLKGGRILRAHNSSDDGVVTSVAMDDEWIVVGLANHRIHVFSSRTGRLVRTLVGHTLGVWTLGLVSRGGVLKTAEGEEERTPEQVACDAQVTPGALLGGCSTENTESRTNGQPDASNASAGWGQNGAIVVSGGCDREVRVWDLTTGNCLHVLKGHTSTIRCLKVLDSRPIAVSGSRDTTVRVWDIARGREVHVLQGHTDSVRCLEVAGKLAVSGSYDATCRLWDVDSGECLRVFRGHYHEVYSVAFDGELLATGSLDSHVRIWSASTGDCIALLQGHTSLVGQIQLLGNILVTGGSDGRVIVYDTATLETVHRISAHDNSVTCLQFDERYMVSGGSDGSVKMYDMKTGQFVREMTTPCEAVWRVSFRDDKCVMMCRRSGRTVMEIWTFRPTDEEM</sequence>
<dbReference type="Gene3D" id="1.20.1280.50">
    <property type="match status" value="1"/>
</dbReference>
<dbReference type="PROSITE" id="PS50076">
    <property type="entry name" value="DNAJ_2"/>
    <property type="match status" value="1"/>
</dbReference>
<dbReference type="PANTHER" id="PTHR45188">
    <property type="entry name" value="DNAJ PROTEIN P58IPK HOMOLOG"/>
    <property type="match status" value="1"/>
</dbReference>
<feature type="region of interest" description="Disordered" evidence="6">
    <location>
        <begin position="1679"/>
        <end position="1701"/>
    </location>
</feature>
<feature type="region of interest" description="Disordered" evidence="6">
    <location>
        <begin position="598"/>
        <end position="650"/>
    </location>
</feature>
<dbReference type="InterPro" id="IPR036869">
    <property type="entry name" value="J_dom_sf"/>
</dbReference>
<dbReference type="Pfam" id="PF00226">
    <property type="entry name" value="DnaJ"/>
    <property type="match status" value="1"/>
</dbReference>
<dbReference type="InterPro" id="IPR001623">
    <property type="entry name" value="DnaJ_domain"/>
</dbReference>
<evidence type="ECO:0000256" key="3">
    <source>
        <dbReference type="ARBA" id="ARBA00022803"/>
    </source>
</evidence>
<dbReference type="SUPFAM" id="SSF46565">
    <property type="entry name" value="Chaperone J-domain"/>
    <property type="match status" value="1"/>
</dbReference>
<dbReference type="Pfam" id="PF12937">
    <property type="entry name" value="F-box-like"/>
    <property type="match status" value="1"/>
</dbReference>
<protein>
    <submittedName>
        <fullName evidence="9">TPR-like protein</fullName>
    </submittedName>
</protein>